<dbReference type="GO" id="GO:0016651">
    <property type="term" value="F:oxidoreductase activity, acting on NAD(P)H"/>
    <property type="evidence" value="ECO:0007669"/>
    <property type="project" value="TreeGrafter"/>
</dbReference>
<evidence type="ECO:0000313" key="5">
    <source>
        <dbReference type="Proteomes" id="UP000467240"/>
    </source>
</evidence>
<dbReference type="InterPro" id="IPR013149">
    <property type="entry name" value="ADH-like_C"/>
</dbReference>
<reference evidence="4 5" key="1">
    <citation type="submission" date="2019-09" db="EMBL/GenBank/DDBJ databases">
        <title>Phylogeny of genus Pseudoclavibacter and closely related genus.</title>
        <authorList>
            <person name="Li Y."/>
        </authorList>
    </citation>
    <scope>NUCLEOTIDE SEQUENCE [LARGE SCALE GENOMIC DNA]</scope>
    <source>
        <strain evidence="4 5">DSM 23821</strain>
    </source>
</reference>
<protein>
    <submittedName>
        <fullName evidence="4">Zinc-binding dehydrogenase</fullName>
    </submittedName>
</protein>
<accession>A0A7J5BZF9</accession>
<dbReference type="Pfam" id="PF00107">
    <property type="entry name" value="ADH_zinc_N"/>
    <property type="match status" value="1"/>
</dbReference>
<dbReference type="Gene3D" id="3.90.180.10">
    <property type="entry name" value="Medium-chain alcohol dehydrogenases, catalytic domain"/>
    <property type="match status" value="1"/>
</dbReference>
<dbReference type="InterPro" id="IPR020843">
    <property type="entry name" value="ER"/>
</dbReference>
<dbReference type="RefSeq" id="WP_158039863.1">
    <property type="nucleotide sequence ID" value="NZ_JACCFV010000001.1"/>
</dbReference>
<organism evidence="4 5">
    <name type="scientific">Pseudoclavibacter chungangensis</name>
    <dbReference type="NCBI Taxonomy" id="587635"/>
    <lineage>
        <taxon>Bacteria</taxon>
        <taxon>Bacillati</taxon>
        <taxon>Actinomycetota</taxon>
        <taxon>Actinomycetes</taxon>
        <taxon>Micrococcales</taxon>
        <taxon>Microbacteriaceae</taxon>
        <taxon>Pseudoclavibacter</taxon>
    </lineage>
</organism>
<dbReference type="AlphaFoldDB" id="A0A7J5BZF9"/>
<keyword evidence="1" id="KW-0521">NADP</keyword>
<dbReference type="InterPro" id="IPR011032">
    <property type="entry name" value="GroES-like_sf"/>
</dbReference>
<evidence type="ECO:0000313" key="4">
    <source>
        <dbReference type="EMBL" id="KAB1659699.1"/>
    </source>
</evidence>
<dbReference type="SMART" id="SM00829">
    <property type="entry name" value="PKS_ER"/>
    <property type="match status" value="1"/>
</dbReference>
<dbReference type="PANTHER" id="PTHR48106:SF18">
    <property type="entry name" value="QUINONE OXIDOREDUCTASE PIG3"/>
    <property type="match status" value="1"/>
</dbReference>
<dbReference type="SUPFAM" id="SSF51735">
    <property type="entry name" value="NAD(P)-binding Rossmann-fold domains"/>
    <property type="match status" value="1"/>
</dbReference>
<dbReference type="GO" id="GO:0070402">
    <property type="term" value="F:NADPH binding"/>
    <property type="evidence" value="ECO:0007669"/>
    <property type="project" value="TreeGrafter"/>
</dbReference>
<dbReference type="SUPFAM" id="SSF50129">
    <property type="entry name" value="GroES-like"/>
    <property type="match status" value="1"/>
</dbReference>
<evidence type="ECO:0000256" key="1">
    <source>
        <dbReference type="ARBA" id="ARBA00022857"/>
    </source>
</evidence>
<feature type="domain" description="Enoyl reductase (ER)" evidence="3">
    <location>
        <begin position="9"/>
        <end position="301"/>
    </location>
</feature>
<evidence type="ECO:0000259" key="3">
    <source>
        <dbReference type="SMART" id="SM00829"/>
    </source>
</evidence>
<dbReference type="InterPro" id="IPR036291">
    <property type="entry name" value="NAD(P)-bd_dom_sf"/>
</dbReference>
<gene>
    <name evidence="4" type="ORF">F8O01_05435</name>
</gene>
<dbReference type="InterPro" id="IPR013154">
    <property type="entry name" value="ADH-like_N"/>
</dbReference>
<dbReference type="Pfam" id="PF08240">
    <property type="entry name" value="ADH_N"/>
    <property type="match status" value="1"/>
</dbReference>
<sequence>MLAWTTNPEAPGGLALRDVPEPVPSPDEVLVRVEAFAPNPGDLAALTGAAAGSVPGWDGSGIVIEPAADGHGPRAGDRVLFLGLAARGWAQRRVVPLAMTAAAPADASPERLATLPVPATSALRAVRRLGSLLGRRVLVVGATSAVGRFAVQLAARSGAHVVAVARDEHRHAELRALGAAETHATPASVTRRVHGAIDMIGGPHLVDAYALLERGGTVIALGHAAGADEHFPYGAFVADPSTSDRSITSFFLGTEPELDTEMALLGADPSLDVGPLDVRSWTALATWITDGARRDAGRVVFRVDQEHADRPTGA</sequence>
<dbReference type="Proteomes" id="UP000467240">
    <property type="component" value="Unassembled WGS sequence"/>
</dbReference>
<dbReference type="OrthoDB" id="3813297at2"/>
<comment type="caution">
    <text evidence="4">The sequence shown here is derived from an EMBL/GenBank/DDBJ whole genome shotgun (WGS) entry which is preliminary data.</text>
</comment>
<name>A0A7J5BZF9_9MICO</name>
<dbReference type="EMBL" id="WBJZ01000005">
    <property type="protein sequence ID" value="KAB1659699.1"/>
    <property type="molecule type" value="Genomic_DNA"/>
</dbReference>
<dbReference type="PANTHER" id="PTHR48106">
    <property type="entry name" value="QUINONE OXIDOREDUCTASE PIG3-RELATED"/>
    <property type="match status" value="1"/>
</dbReference>
<dbReference type="Gene3D" id="3.40.50.720">
    <property type="entry name" value="NAD(P)-binding Rossmann-like Domain"/>
    <property type="match status" value="1"/>
</dbReference>
<keyword evidence="2" id="KW-0560">Oxidoreductase</keyword>
<keyword evidence="5" id="KW-1185">Reference proteome</keyword>
<evidence type="ECO:0000256" key="2">
    <source>
        <dbReference type="ARBA" id="ARBA00023002"/>
    </source>
</evidence>
<proteinExistence type="predicted"/>